<dbReference type="PANTHER" id="PTHR39515:SF2">
    <property type="entry name" value="HTH-TYPE TRANSCRIPTIONAL REGULATOR RV0880"/>
    <property type="match status" value="1"/>
</dbReference>
<dbReference type="AlphaFoldDB" id="A0A4Q7XAP0"/>
<dbReference type="OrthoDB" id="3628964at2"/>
<protein>
    <submittedName>
        <fullName evidence="2">DNA-binding MarR family transcriptional regulator</fullName>
    </submittedName>
</protein>
<dbReference type="RefSeq" id="WP_130442595.1">
    <property type="nucleotide sequence ID" value="NZ_SHKR01000011.1"/>
</dbReference>
<dbReference type="GO" id="GO:0003700">
    <property type="term" value="F:DNA-binding transcription factor activity"/>
    <property type="evidence" value="ECO:0007669"/>
    <property type="project" value="InterPro"/>
</dbReference>
<keyword evidence="2" id="KW-0238">DNA-binding</keyword>
<dbReference type="SMART" id="SM00347">
    <property type="entry name" value="HTH_MARR"/>
    <property type="match status" value="1"/>
</dbReference>
<dbReference type="PROSITE" id="PS50995">
    <property type="entry name" value="HTH_MARR_2"/>
    <property type="match status" value="1"/>
</dbReference>
<dbReference type="Proteomes" id="UP000292027">
    <property type="component" value="Unassembled WGS sequence"/>
</dbReference>
<proteinExistence type="predicted"/>
<reference evidence="2 3" key="1">
    <citation type="journal article" date="2015" name="Stand. Genomic Sci.">
        <title>Genomic Encyclopedia of Bacterial and Archaeal Type Strains, Phase III: the genomes of soil and plant-associated and newly described type strains.</title>
        <authorList>
            <person name="Whitman W.B."/>
            <person name="Woyke T."/>
            <person name="Klenk H.P."/>
            <person name="Zhou Y."/>
            <person name="Lilburn T.G."/>
            <person name="Beck B.J."/>
            <person name="De Vos P."/>
            <person name="Vandamme P."/>
            <person name="Eisen J.A."/>
            <person name="Garrity G."/>
            <person name="Hugenholtz P."/>
            <person name="Kyrpides N.C."/>
        </authorList>
    </citation>
    <scope>NUCLEOTIDE SEQUENCE [LARGE SCALE GENOMIC DNA]</scope>
    <source>
        <strain evidence="2 3">VKM Ac-2540</strain>
    </source>
</reference>
<evidence type="ECO:0000313" key="2">
    <source>
        <dbReference type="EMBL" id="RZU20174.1"/>
    </source>
</evidence>
<dbReference type="SUPFAM" id="SSF46785">
    <property type="entry name" value="Winged helix' DNA-binding domain"/>
    <property type="match status" value="1"/>
</dbReference>
<dbReference type="InterPro" id="IPR036388">
    <property type="entry name" value="WH-like_DNA-bd_sf"/>
</dbReference>
<dbReference type="PRINTS" id="PR00598">
    <property type="entry name" value="HTHMARR"/>
</dbReference>
<keyword evidence="3" id="KW-1185">Reference proteome</keyword>
<dbReference type="InterPro" id="IPR052526">
    <property type="entry name" value="HTH-type_Bedaq_tolerance"/>
</dbReference>
<evidence type="ECO:0000259" key="1">
    <source>
        <dbReference type="PROSITE" id="PS50995"/>
    </source>
</evidence>
<name>A0A4Q7XAP0_9ACTN</name>
<dbReference type="Gene3D" id="1.10.287.100">
    <property type="match status" value="1"/>
</dbReference>
<dbReference type="PANTHER" id="PTHR39515">
    <property type="entry name" value="CONSERVED PROTEIN"/>
    <property type="match status" value="1"/>
</dbReference>
<dbReference type="EMBL" id="SHKR01000011">
    <property type="protein sequence ID" value="RZU20174.1"/>
    <property type="molecule type" value="Genomic_DNA"/>
</dbReference>
<evidence type="ECO:0000313" key="3">
    <source>
        <dbReference type="Proteomes" id="UP000292027"/>
    </source>
</evidence>
<dbReference type="InterPro" id="IPR036390">
    <property type="entry name" value="WH_DNA-bd_sf"/>
</dbReference>
<dbReference type="GO" id="GO:0003677">
    <property type="term" value="F:DNA binding"/>
    <property type="evidence" value="ECO:0007669"/>
    <property type="project" value="UniProtKB-KW"/>
</dbReference>
<dbReference type="Pfam" id="PF01047">
    <property type="entry name" value="MarR"/>
    <property type="match status" value="1"/>
</dbReference>
<comment type="caution">
    <text evidence="2">The sequence shown here is derived from an EMBL/GenBank/DDBJ whole genome shotgun (WGS) entry which is preliminary data.</text>
</comment>
<sequence length="140" mass="15550">MEAYDTAVALRRTSTRLALRLRAERTGDGLGSTGVAVLGQLHRRGALTASEIAAAERVQPQSLTRVLASLEEQNLIKREQDAQDRRRHTIELTDDGRQLLREHMKSSDDWLAEAIETRLNPTERAVLQLAAGILDQLLDG</sequence>
<accession>A0A4Q7XAP0</accession>
<organism evidence="2 3">
    <name type="scientific">Kribbella rubisoli</name>
    <dbReference type="NCBI Taxonomy" id="3075929"/>
    <lineage>
        <taxon>Bacteria</taxon>
        <taxon>Bacillati</taxon>
        <taxon>Actinomycetota</taxon>
        <taxon>Actinomycetes</taxon>
        <taxon>Propionibacteriales</taxon>
        <taxon>Kribbellaceae</taxon>
        <taxon>Kribbella</taxon>
    </lineage>
</organism>
<feature type="domain" description="HTH marR-type" evidence="1">
    <location>
        <begin position="3"/>
        <end position="139"/>
    </location>
</feature>
<dbReference type="Gene3D" id="1.10.10.10">
    <property type="entry name" value="Winged helix-like DNA-binding domain superfamily/Winged helix DNA-binding domain"/>
    <property type="match status" value="1"/>
</dbReference>
<gene>
    <name evidence="2" type="ORF">EV645_2401</name>
</gene>
<dbReference type="InterPro" id="IPR000835">
    <property type="entry name" value="HTH_MarR-typ"/>
</dbReference>